<comment type="caution">
    <text evidence="3">The sequence shown here is derived from an EMBL/GenBank/DDBJ whole genome shotgun (WGS) entry which is preliminary data.</text>
</comment>
<evidence type="ECO:0000313" key="4">
    <source>
        <dbReference type="Proteomes" id="UP001515480"/>
    </source>
</evidence>
<evidence type="ECO:0000313" key="3">
    <source>
        <dbReference type="EMBL" id="KAL1528729.1"/>
    </source>
</evidence>
<feature type="coiled-coil region" evidence="1">
    <location>
        <begin position="218"/>
        <end position="245"/>
    </location>
</feature>
<gene>
    <name evidence="3" type="ORF">AB1Y20_010062</name>
</gene>
<feature type="compositionally biased region" description="Polar residues" evidence="2">
    <location>
        <begin position="355"/>
        <end position="369"/>
    </location>
</feature>
<reference evidence="3 4" key="1">
    <citation type="journal article" date="2024" name="Science">
        <title>Giant polyketide synthase enzymes in the biosynthesis of giant marine polyether toxins.</title>
        <authorList>
            <person name="Fallon T.R."/>
            <person name="Shende V.V."/>
            <person name="Wierzbicki I.H."/>
            <person name="Pendleton A.L."/>
            <person name="Watervoot N.F."/>
            <person name="Auber R.P."/>
            <person name="Gonzalez D.J."/>
            <person name="Wisecaver J.H."/>
            <person name="Moore B.S."/>
        </authorList>
    </citation>
    <scope>NUCLEOTIDE SEQUENCE [LARGE SCALE GENOMIC DNA]</scope>
    <source>
        <strain evidence="3 4">12B1</strain>
    </source>
</reference>
<evidence type="ECO:0000256" key="1">
    <source>
        <dbReference type="SAM" id="Coils"/>
    </source>
</evidence>
<keyword evidence="4" id="KW-1185">Reference proteome</keyword>
<name>A0AB34K8C9_PRYPA</name>
<proteinExistence type="predicted"/>
<dbReference type="EMBL" id="JBGBPQ010000002">
    <property type="protein sequence ID" value="KAL1528729.1"/>
    <property type="molecule type" value="Genomic_DNA"/>
</dbReference>
<dbReference type="Proteomes" id="UP001515480">
    <property type="component" value="Unassembled WGS sequence"/>
</dbReference>
<accession>A0AB34K8C9</accession>
<evidence type="ECO:0000256" key="2">
    <source>
        <dbReference type="SAM" id="MobiDB-lite"/>
    </source>
</evidence>
<feature type="region of interest" description="Disordered" evidence="2">
    <location>
        <begin position="309"/>
        <end position="392"/>
    </location>
</feature>
<sequence length="392" mass="42655">MEESWDDPLFQVPVISGEAEEPFVPPRPPASEDAHAIDRPVLLLDLAALSAQLGGGGAASYAAVRSHVLSTLQADFERRSNELLASGLCWHTMRSCAAEEREEREAARAGSFLTVIEYPDELHGVAVEALWEEVVRPTAWECLDEIKMHLATCNRGLQWKVEIAAELDALAEAEAQLTERRAGAARALDALSAEREEMLGAMHASHAADSTPLRADDITRMLAQLDAIDRQIEEAREAHEVALGEGGPAATREECSSVALLLDLIFEFYPQAPDAPWYEHVPTLKAYKQESLRMWRSTFGRLPKASETALKHAAPVSSRPSHARPRLRVPLPPNAAPRTRDAASMGATARLAQPITPQSSPHTSAQLHSSPREVQGTSMVQYGSPSGAASFF</sequence>
<protein>
    <submittedName>
        <fullName evidence="3">Uncharacterized protein</fullName>
    </submittedName>
</protein>
<keyword evidence="1" id="KW-0175">Coiled coil</keyword>
<organism evidence="3 4">
    <name type="scientific">Prymnesium parvum</name>
    <name type="common">Toxic golden alga</name>
    <dbReference type="NCBI Taxonomy" id="97485"/>
    <lineage>
        <taxon>Eukaryota</taxon>
        <taxon>Haptista</taxon>
        <taxon>Haptophyta</taxon>
        <taxon>Prymnesiophyceae</taxon>
        <taxon>Prymnesiales</taxon>
        <taxon>Prymnesiaceae</taxon>
        <taxon>Prymnesium</taxon>
    </lineage>
</organism>
<dbReference type="AlphaFoldDB" id="A0AB34K8C9"/>
<feature type="compositionally biased region" description="Polar residues" evidence="2">
    <location>
        <begin position="375"/>
        <end position="384"/>
    </location>
</feature>